<evidence type="ECO:0000313" key="1">
    <source>
        <dbReference type="EMBL" id="KAI3760776.1"/>
    </source>
</evidence>
<dbReference type="Proteomes" id="UP001056120">
    <property type="component" value="Linkage Group LG17"/>
</dbReference>
<sequence>MDLPQEIDDYLRESLEFSLGLPVSTRTLELKIRSSEETQRHIRDQCFFLKSKLGEKDKIIECIRAESSMNAQALKKFVKENQKLVIGCAELLKQRAKWDDECSLCERDIEGLMELGNQADERAKEAELRVGDLEDEARNLSEELQSFKQLSEGERAENLLVDALISTLINKHEVASISHSFLEANSGVDVCQKMLKIWDCLKPSTHNVLALASEVKNLQKDRDMLRINLIKAEQEVTVLFNENNILDEEHTRLTNLLDSDGSHSSGSIKNYSCKSSNSAIEKKIEISDATGSPTKLLSHCYITHNSCNLI</sequence>
<dbReference type="EMBL" id="CM042034">
    <property type="protein sequence ID" value="KAI3760776.1"/>
    <property type="molecule type" value="Genomic_DNA"/>
</dbReference>
<gene>
    <name evidence="1" type="ORF">L1987_51175</name>
</gene>
<name>A0ACB9EQ08_9ASTR</name>
<keyword evidence="2" id="KW-1185">Reference proteome</keyword>
<accession>A0ACB9EQ08</accession>
<proteinExistence type="predicted"/>
<protein>
    <submittedName>
        <fullName evidence="1">Uncharacterized protein</fullName>
    </submittedName>
</protein>
<evidence type="ECO:0000313" key="2">
    <source>
        <dbReference type="Proteomes" id="UP001056120"/>
    </source>
</evidence>
<organism evidence="1 2">
    <name type="scientific">Smallanthus sonchifolius</name>
    <dbReference type="NCBI Taxonomy" id="185202"/>
    <lineage>
        <taxon>Eukaryota</taxon>
        <taxon>Viridiplantae</taxon>
        <taxon>Streptophyta</taxon>
        <taxon>Embryophyta</taxon>
        <taxon>Tracheophyta</taxon>
        <taxon>Spermatophyta</taxon>
        <taxon>Magnoliopsida</taxon>
        <taxon>eudicotyledons</taxon>
        <taxon>Gunneridae</taxon>
        <taxon>Pentapetalae</taxon>
        <taxon>asterids</taxon>
        <taxon>campanulids</taxon>
        <taxon>Asterales</taxon>
        <taxon>Asteraceae</taxon>
        <taxon>Asteroideae</taxon>
        <taxon>Heliantheae alliance</taxon>
        <taxon>Millerieae</taxon>
        <taxon>Smallanthus</taxon>
    </lineage>
</organism>
<reference evidence="2" key="1">
    <citation type="journal article" date="2022" name="Mol. Ecol. Resour.">
        <title>The genomes of chicory, endive, great burdock and yacon provide insights into Asteraceae palaeo-polyploidization history and plant inulin production.</title>
        <authorList>
            <person name="Fan W."/>
            <person name="Wang S."/>
            <person name="Wang H."/>
            <person name="Wang A."/>
            <person name="Jiang F."/>
            <person name="Liu H."/>
            <person name="Zhao H."/>
            <person name="Xu D."/>
            <person name="Zhang Y."/>
        </authorList>
    </citation>
    <scope>NUCLEOTIDE SEQUENCE [LARGE SCALE GENOMIC DNA]</scope>
    <source>
        <strain evidence="2">cv. Yunnan</strain>
    </source>
</reference>
<comment type="caution">
    <text evidence="1">The sequence shown here is derived from an EMBL/GenBank/DDBJ whole genome shotgun (WGS) entry which is preliminary data.</text>
</comment>
<reference evidence="1 2" key="2">
    <citation type="journal article" date="2022" name="Mol. Ecol. Resour.">
        <title>The genomes of chicory, endive, great burdock and yacon provide insights into Asteraceae paleo-polyploidization history and plant inulin production.</title>
        <authorList>
            <person name="Fan W."/>
            <person name="Wang S."/>
            <person name="Wang H."/>
            <person name="Wang A."/>
            <person name="Jiang F."/>
            <person name="Liu H."/>
            <person name="Zhao H."/>
            <person name="Xu D."/>
            <person name="Zhang Y."/>
        </authorList>
    </citation>
    <scope>NUCLEOTIDE SEQUENCE [LARGE SCALE GENOMIC DNA]</scope>
    <source>
        <strain evidence="2">cv. Yunnan</strain>
        <tissue evidence="1">Leaves</tissue>
    </source>
</reference>